<dbReference type="PATRIC" id="fig|1303692.3.peg.3708"/>
<evidence type="ECO:0000313" key="2">
    <source>
        <dbReference type="Proteomes" id="UP000013304"/>
    </source>
</evidence>
<gene>
    <name evidence="1" type="ORF">SFUL_3693</name>
</gene>
<dbReference type="OrthoDB" id="3521994at2"/>
<dbReference type="RefSeq" id="WP_015609963.1">
    <property type="nucleotide sequence ID" value="NC_021177.1"/>
</dbReference>
<organism evidence="1 2">
    <name type="scientific">Streptomyces microflavus DSM 40593</name>
    <dbReference type="NCBI Taxonomy" id="1303692"/>
    <lineage>
        <taxon>Bacteria</taxon>
        <taxon>Bacillati</taxon>
        <taxon>Actinomycetota</taxon>
        <taxon>Actinomycetes</taxon>
        <taxon>Kitasatosporales</taxon>
        <taxon>Streptomycetaceae</taxon>
        <taxon>Streptomyces</taxon>
    </lineage>
</organism>
<accession>N0CR13</accession>
<proteinExistence type="predicted"/>
<dbReference type="HOGENOM" id="CLU_1204282_0_0_11"/>
<dbReference type="Proteomes" id="UP000013304">
    <property type="component" value="Chromosome"/>
</dbReference>
<dbReference type="AlphaFoldDB" id="N0CR13"/>
<sequence length="249" mass="27522">MNDICLSCFARLPDDSPRTGCEACEYRLHTWLRELPRHLPLLQDMLRPDTGPAQRGGTGRAHAPLPVRVDVLDLLGPGAPVLLADPHGDQTGGVPMTALLMGWARYLAAEIPAVRVDAHGTIHIERCEAPGLRGGADVARLCRWLDAYLPYAATRPWWDDAYDQVEQLLHRVRRLTHTKPLTRTKDAPCPECQGWSLVEKEDELHISCTLCPARLTPDEYATHRAQVMPALAALTLNMITPKPEAEAAA</sequence>
<evidence type="ECO:0000313" key="1">
    <source>
        <dbReference type="EMBL" id="AGK78611.1"/>
    </source>
</evidence>
<dbReference type="EMBL" id="CP005080">
    <property type="protein sequence ID" value="AGK78611.1"/>
    <property type="molecule type" value="Genomic_DNA"/>
</dbReference>
<dbReference type="eggNOG" id="ENOG5031QX7">
    <property type="taxonomic scope" value="Bacteria"/>
</dbReference>
<dbReference type="KEGG" id="sfi:SFUL_3693"/>
<protein>
    <submittedName>
        <fullName evidence="1">Uncharacterized protein</fullName>
    </submittedName>
</protein>
<reference evidence="1 2" key="1">
    <citation type="submission" date="2013-04" db="EMBL/GenBank/DDBJ databases">
        <title>Complete genome sequence of Streptomyces fulvissimus.</title>
        <authorList>
            <person name="Myronovskyi M."/>
            <person name="Tokovenko B."/>
            <person name="Manderscheid N."/>
            <person name="Petzke L."/>
            <person name="Luzhetskyy A."/>
        </authorList>
    </citation>
    <scope>NUCLEOTIDE SEQUENCE [LARGE SCALE GENOMIC DNA]</scope>
    <source>
        <strain evidence="1 2">DSM 40593</strain>
    </source>
</reference>
<name>N0CR13_STRMI</name>